<name>A0A2S7TAX9_9FLAO</name>
<proteinExistence type="predicted"/>
<organism evidence="1 2">
    <name type="scientific">Aureicoccus marinus</name>
    <dbReference type="NCBI Taxonomy" id="754435"/>
    <lineage>
        <taxon>Bacteria</taxon>
        <taxon>Pseudomonadati</taxon>
        <taxon>Bacteroidota</taxon>
        <taxon>Flavobacteriia</taxon>
        <taxon>Flavobacteriales</taxon>
        <taxon>Flavobacteriaceae</taxon>
        <taxon>Aureicoccus</taxon>
    </lineage>
</organism>
<evidence type="ECO:0008006" key="3">
    <source>
        <dbReference type="Google" id="ProtNLM"/>
    </source>
</evidence>
<gene>
    <name evidence="1" type="ORF">BST99_01770</name>
</gene>
<dbReference type="Pfam" id="PF06037">
    <property type="entry name" value="DUF922"/>
    <property type="match status" value="1"/>
</dbReference>
<comment type="caution">
    <text evidence="1">The sequence shown here is derived from an EMBL/GenBank/DDBJ whole genome shotgun (WGS) entry which is preliminary data.</text>
</comment>
<protein>
    <recommendedName>
        <fullName evidence="3">DUF922 domain-containing protein</fullName>
    </recommendedName>
</protein>
<dbReference type="InterPro" id="IPR010321">
    <property type="entry name" value="DUF922"/>
</dbReference>
<sequence length="173" mass="20246">MLLVLVLAACAVNAQEEEGLPWREEWRLTWEDFKGVVPMGTVAAATTASGISYSYQAEWQGSGDVQVVFDVKAHFYPTESWYRPSVCNDHILNHEQLHFDIAEIFARKLRQRLESKKYTRNIKSEVKEIYQQTVRDLSKFQKQYDRETNFSRNRENQLLWNELIGKMLNANTP</sequence>
<evidence type="ECO:0000313" key="1">
    <source>
        <dbReference type="EMBL" id="PQJ16731.1"/>
    </source>
</evidence>
<dbReference type="EMBL" id="MQVX01000001">
    <property type="protein sequence ID" value="PQJ16731.1"/>
    <property type="molecule type" value="Genomic_DNA"/>
</dbReference>
<evidence type="ECO:0000313" key="2">
    <source>
        <dbReference type="Proteomes" id="UP000239366"/>
    </source>
</evidence>
<keyword evidence="2" id="KW-1185">Reference proteome</keyword>
<reference evidence="2" key="1">
    <citation type="submission" date="2016-11" db="EMBL/GenBank/DDBJ databases">
        <title>Trade-off between light-utilization and light-protection in marine flavobacteria.</title>
        <authorList>
            <person name="Kumagai Y."/>
            <person name="Yoshizawa S."/>
            <person name="Kogure K."/>
        </authorList>
    </citation>
    <scope>NUCLEOTIDE SEQUENCE [LARGE SCALE GENOMIC DNA]</scope>
    <source>
        <strain evidence="2">SG-18</strain>
    </source>
</reference>
<dbReference type="Proteomes" id="UP000239366">
    <property type="component" value="Unassembled WGS sequence"/>
</dbReference>
<dbReference type="AlphaFoldDB" id="A0A2S7TAX9"/>
<accession>A0A2S7TAX9</accession>